<dbReference type="Pfam" id="PF20684">
    <property type="entry name" value="Fung_rhodopsin"/>
    <property type="match status" value="1"/>
</dbReference>
<name>A0A8H7K5J8_BIOOC</name>
<feature type="transmembrane region" description="Helical" evidence="7">
    <location>
        <begin position="6"/>
        <end position="27"/>
    </location>
</feature>
<dbReference type="EMBL" id="JADCTT010000016">
    <property type="protein sequence ID" value="KAF9743678.1"/>
    <property type="molecule type" value="Genomic_DNA"/>
</dbReference>
<feature type="transmembrane region" description="Helical" evidence="7">
    <location>
        <begin position="169"/>
        <end position="194"/>
    </location>
</feature>
<feature type="region of interest" description="Disordered" evidence="6">
    <location>
        <begin position="287"/>
        <end position="310"/>
    </location>
</feature>
<keyword evidence="3 7" id="KW-1133">Transmembrane helix</keyword>
<evidence type="ECO:0000313" key="9">
    <source>
        <dbReference type="EMBL" id="KAF9743678.1"/>
    </source>
</evidence>
<dbReference type="InterPro" id="IPR049326">
    <property type="entry name" value="Rhodopsin_dom_fungi"/>
</dbReference>
<feature type="transmembrane region" description="Helical" evidence="7">
    <location>
        <begin position="39"/>
        <end position="63"/>
    </location>
</feature>
<feature type="transmembrane region" description="Helical" evidence="7">
    <location>
        <begin position="206"/>
        <end position="228"/>
    </location>
</feature>
<dbReference type="GO" id="GO:0016020">
    <property type="term" value="C:membrane"/>
    <property type="evidence" value="ECO:0007669"/>
    <property type="project" value="UniProtKB-SubCell"/>
</dbReference>
<organism evidence="9 10">
    <name type="scientific">Bionectria ochroleuca</name>
    <name type="common">Gliocladium roseum</name>
    <dbReference type="NCBI Taxonomy" id="29856"/>
    <lineage>
        <taxon>Eukaryota</taxon>
        <taxon>Fungi</taxon>
        <taxon>Dikarya</taxon>
        <taxon>Ascomycota</taxon>
        <taxon>Pezizomycotina</taxon>
        <taxon>Sordariomycetes</taxon>
        <taxon>Hypocreomycetidae</taxon>
        <taxon>Hypocreales</taxon>
        <taxon>Bionectriaceae</taxon>
        <taxon>Clonostachys</taxon>
    </lineage>
</organism>
<keyword evidence="4 7" id="KW-0472">Membrane</keyword>
<evidence type="ECO:0000259" key="8">
    <source>
        <dbReference type="Pfam" id="PF20684"/>
    </source>
</evidence>
<evidence type="ECO:0000256" key="5">
    <source>
        <dbReference type="ARBA" id="ARBA00038359"/>
    </source>
</evidence>
<sequence length="360" mass="39906">MALPHGAVEFMVTAAVFYALALAALGFRLWSRHIQRADLAFNDYAVILGIVFCAGSMGMPFAACIKAGLGEHLQDIMTTDRTKLTLFLKLFVPGQLFWAASNTSVKFSILSLYLLIFPNQKFHRLCYTVMVLSILYFISVVLEAFLVCKPVQFIWDKTIEGGSCKGENIAYLVSGITNLILDVIIVTMPMPLLLGLHMSMAKRLSIAAMFGLGIVICVLSLLRVIWIWNWDLTDLTYTVVRPIAIWSALEPALGVVNACMPTMMPALTYMFGPGVFGFSRSGNSEGLSGKSKDALPSHESRGNFSNNRKPVNRDFERLEDEFPLTDIHVDSSSNFTNHSGAGITVTRKWELKEGRSEVRD</sequence>
<dbReference type="Proteomes" id="UP000616885">
    <property type="component" value="Unassembled WGS sequence"/>
</dbReference>
<feature type="transmembrane region" description="Helical" evidence="7">
    <location>
        <begin position="125"/>
        <end position="147"/>
    </location>
</feature>
<evidence type="ECO:0000256" key="3">
    <source>
        <dbReference type="ARBA" id="ARBA00022989"/>
    </source>
</evidence>
<dbReference type="AlphaFoldDB" id="A0A8H7K5J8"/>
<accession>A0A8H7K5J8</accession>
<comment type="subcellular location">
    <subcellularLocation>
        <location evidence="1">Membrane</location>
        <topology evidence="1">Multi-pass membrane protein</topology>
    </subcellularLocation>
</comment>
<gene>
    <name evidence="9" type="ORF">IM811_006018</name>
</gene>
<dbReference type="PANTHER" id="PTHR33048">
    <property type="entry name" value="PTH11-LIKE INTEGRAL MEMBRANE PROTEIN (AFU_ORTHOLOGUE AFUA_5G11245)"/>
    <property type="match status" value="1"/>
</dbReference>
<dbReference type="InterPro" id="IPR052337">
    <property type="entry name" value="SAT4-like"/>
</dbReference>
<dbReference type="PANTHER" id="PTHR33048:SF57">
    <property type="entry name" value="INTEGRAL MEMBRANE PROTEIN-RELATED"/>
    <property type="match status" value="1"/>
</dbReference>
<reference evidence="9" key="1">
    <citation type="submission" date="2020-10" db="EMBL/GenBank/DDBJ databases">
        <title>High-Quality Genome Resource of Clonostachys rosea strain S41 by Oxford Nanopore Long-Read Sequencing.</title>
        <authorList>
            <person name="Wang H."/>
        </authorList>
    </citation>
    <scope>NUCLEOTIDE SEQUENCE</scope>
    <source>
        <strain evidence="9">S41</strain>
    </source>
</reference>
<evidence type="ECO:0000256" key="1">
    <source>
        <dbReference type="ARBA" id="ARBA00004141"/>
    </source>
</evidence>
<protein>
    <recommendedName>
        <fullName evidence="8">Rhodopsin domain-containing protein</fullName>
    </recommendedName>
</protein>
<feature type="domain" description="Rhodopsin" evidence="8">
    <location>
        <begin position="27"/>
        <end position="267"/>
    </location>
</feature>
<evidence type="ECO:0000313" key="10">
    <source>
        <dbReference type="Proteomes" id="UP000616885"/>
    </source>
</evidence>
<evidence type="ECO:0000256" key="2">
    <source>
        <dbReference type="ARBA" id="ARBA00022692"/>
    </source>
</evidence>
<feature type="transmembrane region" description="Helical" evidence="7">
    <location>
        <begin position="96"/>
        <end position="116"/>
    </location>
</feature>
<evidence type="ECO:0000256" key="4">
    <source>
        <dbReference type="ARBA" id="ARBA00023136"/>
    </source>
</evidence>
<comment type="similarity">
    <text evidence="5">Belongs to the SAT4 family.</text>
</comment>
<proteinExistence type="inferred from homology"/>
<feature type="transmembrane region" description="Helical" evidence="7">
    <location>
        <begin position="240"/>
        <end position="260"/>
    </location>
</feature>
<comment type="caution">
    <text evidence="9">The sequence shown here is derived from an EMBL/GenBank/DDBJ whole genome shotgun (WGS) entry which is preliminary data.</text>
</comment>
<keyword evidence="2 7" id="KW-0812">Transmembrane</keyword>
<evidence type="ECO:0000256" key="6">
    <source>
        <dbReference type="SAM" id="MobiDB-lite"/>
    </source>
</evidence>
<evidence type="ECO:0000256" key="7">
    <source>
        <dbReference type="SAM" id="Phobius"/>
    </source>
</evidence>
<feature type="compositionally biased region" description="Basic and acidic residues" evidence="6">
    <location>
        <begin position="290"/>
        <end position="301"/>
    </location>
</feature>